<reference evidence="1" key="1">
    <citation type="submission" date="2020-02" db="EMBL/GenBank/DDBJ databases">
        <title>Genome sequencing of the panga catfish, Pangasius djambal.</title>
        <authorList>
            <person name="Wen M."/>
            <person name="Zahm M."/>
            <person name="Roques C."/>
            <person name="Cabau C."/>
            <person name="Klopp C."/>
            <person name="Donnadieu C."/>
            <person name="Jouanno E."/>
            <person name="Avarre J.-C."/>
            <person name="Campet M."/>
            <person name="Ha T."/>
            <person name="Dugue R."/>
            <person name="Lampietro C."/>
            <person name="Louis A."/>
            <person name="Herpin A."/>
            <person name="Echchiki A."/>
            <person name="Berthelot C."/>
            <person name="Parey E."/>
            <person name="Roest-Crollius H."/>
            <person name="Braasch I."/>
            <person name="Postlethwait J.H."/>
            <person name="Bobe J."/>
            <person name="Montfort J."/>
            <person name="Bouchez O."/>
            <person name="Begum T."/>
            <person name="Schartl M."/>
            <person name="Gustiano R."/>
            <person name="Guiguen Y."/>
        </authorList>
    </citation>
    <scope>NUCLEOTIDE SEQUENCE</scope>
    <source>
        <strain evidence="1">Pdj_M5554</strain>
    </source>
</reference>
<protein>
    <submittedName>
        <fullName evidence="1">Uncharacterized protein</fullName>
    </submittedName>
</protein>
<keyword evidence="2" id="KW-1185">Reference proteome</keyword>
<evidence type="ECO:0000313" key="2">
    <source>
        <dbReference type="Proteomes" id="UP000830395"/>
    </source>
</evidence>
<gene>
    <name evidence="1" type="ORF">PDJAM_G00137970</name>
</gene>
<sequence>MATMFRERIFYTWLILDLLTLRSEVHGEKAPCPLSIRPQRVVLEYGQSINVECRSSEES</sequence>
<accession>A0ACC5ZE65</accession>
<comment type="caution">
    <text evidence="1">The sequence shown here is derived from an EMBL/GenBank/DDBJ whole genome shotgun (WGS) entry which is preliminary data.</text>
</comment>
<dbReference type="Proteomes" id="UP000830395">
    <property type="component" value="Chromosome 23"/>
</dbReference>
<proteinExistence type="predicted"/>
<dbReference type="EMBL" id="CM040997">
    <property type="protein sequence ID" value="MCJ8746102.1"/>
    <property type="molecule type" value="Genomic_DNA"/>
</dbReference>
<evidence type="ECO:0000313" key="1">
    <source>
        <dbReference type="EMBL" id="MCJ8746102.1"/>
    </source>
</evidence>
<organism evidence="1 2">
    <name type="scientific">Pangasius djambal</name>
    <dbReference type="NCBI Taxonomy" id="1691987"/>
    <lineage>
        <taxon>Eukaryota</taxon>
        <taxon>Metazoa</taxon>
        <taxon>Chordata</taxon>
        <taxon>Craniata</taxon>
        <taxon>Vertebrata</taxon>
        <taxon>Euteleostomi</taxon>
        <taxon>Actinopterygii</taxon>
        <taxon>Neopterygii</taxon>
        <taxon>Teleostei</taxon>
        <taxon>Ostariophysi</taxon>
        <taxon>Siluriformes</taxon>
        <taxon>Pangasiidae</taxon>
        <taxon>Pangasius</taxon>
    </lineage>
</organism>
<feature type="non-terminal residue" evidence="1">
    <location>
        <position position="59"/>
    </location>
</feature>
<name>A0ACC5ZE65_9TELE</name>